<dbReference type="InterPro" id="IPR005467">
    <property type="entry name" value="His_kinase_dom"/>
</dbReference>
<sequence length="432" mass="48677">MNPAYDYRRYAILYVDDEEKSLRSFERAFADTFRILTASNAAEGHRLLVEHREEIGLLMTDQRMPGEKGVWLLEQARRLDPRIIRVLVTAYSDYKEAIEAINTGAIYKYISKPWDLPRLEQTLKHALELFMIQRQRDELLRERMTELRQMVMADRVVSLGLLAAGLSHHIRNALVAVKTFLDLAPLKLAEEKAEAGPVRDVAFWQAYHHEVQLQIDRINHLLQELWRASERPGGPLNDRVRLGALVREVCRAMAPEFAARGLCVEVEIPEDLPELRVDLPRFRRLFELLLKDELSTLPAGGRVRFEARVVAGSDPGRSEVEVRVTDTGPGLPEEWLRLVFDPFVCRTNSPAEFGINLMACYIIVHHHGGVIHARSEPGGGTTFVIRLPVGADAASQRASDTEILRKAVLTDELWHRLAGGMAGLPGSGPAGV</sequence>
<dbReference type="EMBL" id="JAAKYA010000053">
    <property type="protein sequence ID" value="NGO39479.1"/>
    <property type="molecule type" value="Genomic_DNA"/>
</dbReference>
<dbReference type="Gene3D" id="1.10.287.130">
    <property type="match status" value="1"/>
</dbReference>
<dbReference type="InterPro" id="IPR004358">
    <property type="entry name" value="Sig_transdc_His_kin-like_C"/>
</dbReference>
<keyword evidence="3 4" id="KW-0597">Phosphoprotein</keyword>
<dbReference type="RefSeq" id="WP_165107515.1">
    <property type="nucleotide sequence ID" value="NZ_JAAKYA010000053.1"/>
</dbReference>
<dbReference type="InterPro" id="IPR011006">
    <property type="entry name" value="CheY-like_superfamily"/>
</dbReference>
<dbReference type="SMART" id="SM00387">
    <property type="entry name" value="HATPase_c"/>
    <property type="match status" value="1"/>
</dbReference>
<evidence type="ECO:0000256" key="1">
    <source>
        <dbReference type="ARBA" id="ARBA00000085"/>
    </source>
</evidence>
<dbReference type="Gene3D" id="3.40.50.2300">
    <property type="match status" value="1"/>
</dbReference>
<dbReference type="Pfam" id="PF00072">
    <property type="entry name" value="Response_reg"/>
    <property type="match status" value="1"/>
</dbReference>
<dbReference type="InterPro" id="IPR001789">
    <property type="entry name" value="Sig_transdc_resp-reg_receiver"/>
</dbReference>
<evidence type="ECO:0000313" key="7">
    <source>
        <dbReference type="EMBL" id="NGO39479.1"/>
    </source>
</evidence>
<evidence type="ECO:0000256" key="3">
    <source>
        <dbReference type="ARBA" id="ARBA00022553"/>
    </source>
</evidence>
<evidence type="ECO:0000259" key="5">
    <source>
        <dbReference type="PROSITE" id="PS50109"/>
    </source>
</evidence>
<dbReference type="SMART" id="SM00448">
    <property type="entry name" value="REC"/>
    <property type="match status" value="1"/>
</dbReference>
<name>A0A6M1RPM4_9BACT</name>
<organism evidence="7 8">
    <name type="scientific">Limisphaera ngatamarikiensis</name>
    <dbReference type="NCBI Taxonomy" id="1324935"/>
    <lineage>
        <taxon>Bacteria</taxon>
        <taxon>Pseudomonadati</taxon>
        <taxon>Verrucomicrobiota</taxon>
        <taxon>Verrucomicrobiia</taxon>
        <taxon>Limisphaerales</taxon>
        <taxon>Limisphaeraceae</taxon>
        <taxon>Limisphaera</taxon>
    </lineage>
</organism>
<dbReference type="Gene3D" id="3.30.565.10">
    <property type="entry name" value="Histidine kinase-like ATPase, C-terminal domain"/>
    <property type="match status" value="1"/>
</dbReference>
<comment type="caution">
    <text evidence="7">The sequence shown here is derived from an EMBL/GenBank/DDBJ whole genome shotgun (WGS) entry which is preliminary data.</text>
</comment>
<evidence type="ECO:0000256" key="2">
    <source>
        <dbReference type="ARBA" id="ARBA00012438"/>
    </source>
</evidence>
<protein>
    <recommendedName>
        <fullName evidence="2">histidine kinase</fullName>
        <ecNumber evidence="2">2.7.13.3</ecNumber>
    </recommendedName>
</protein>
<dbReference type="PANTHER" id="PTHR43547:SF2">
    <property type="entry name" value="HYBRID SIGNAL TRANSDUCTION HISTIDINE KINASE C"/>
    <property type="match status" value="1"/>
</dbReference>
<accession>A0A6M1RPM4</accession>
<dbReference type="CDD" id="cd17569">
    <property type="entry name" value="REC_HupR-like"/>
    <property type="match status" value="1"/>
</dbReference>
<feature type="domain" description="Histidine kinase" evidence="5">
    <location>
        <begin position="165"/>
        <end position="391"/>
    </location>
</feature>
<dbReference type="PROSITE" id="PS50109">
    <property type="entry name" value="HIS_KIN"/>
    <property type="match status" value="1"/>
</dbReference>
<evidence type="ECO:0000259" key="6">
    <source>
        <dbReference type="PROSITE" id="PS50110"/>
    </source>
</evidence>
<dbReference type="InterPro" id="IPR003594">
    <property type="entry name" value="HATPase_dom"/>
</dbReference>
<proteinExistence type="predicted"/>
<dbReference type="AlphaFoldDB" id="A0A6M1RPM4"/>
<feature type="domain" description="Response regulatory" evidence="6">
    <location>
        <begin position="11"/>
        <end position="127"/>
    </location>
</feature>
<keyword evidence="8" id="KW-1185">Reference proteome</keyword>
<dbReference type="PRINTS" id="PR00344">
    <property type="entry name" value="BCTRLSENSOR"/>
</dbReference>
<feature type="modified residue" description="4-aspartylphosphate" evidence="4">
    <location>
        <position position="61"/>
    </location>
</feature>
<evidence type="ECO:0000313" key="8">
    <source>
        <dbReference type="Proteomes" id="UP000477311"/>
    </source>
</evidence>
<dbReference type="Pfam" id="PF02518">
    <property type="entry name" value="HATPase_c"/>
    <property type="match status" value="1"/>
</dbReference>
<comment type="catalytic activity">
    <reaction evidence="1">
        <text>ATP + protein L-histidine = ADP + protein N-phospho-L-histidine.</text>
        <dbReference type="EC" id="2.7.13.3"/>
    </reaction>
</comment>
<dbReference type="EC" id="2.7.13.3" evidence="2"/>
<dbReference type="PANTHER" id="PTHR43547">
    <property type="entry name" value="TWO-COMPONENT HISTIDINE KINASE"/>
    <property type="match status" value="1"/>
</dbReference>
<reference evidence="7 8" key="1">
    <citation type="submission" date="2020-02" db="EMBL/GenBank/DDBJ databases">
        <title>Draft genome sequence of Limisphaera ngatamarikiensis NGM72.4T, a thermophilic Verrucomicrobia grouped in subdivision 3.</title>
        <authorList>
            <person name="Carere C.R."/>
            <person name="Steen J."/>
            <person name="Hugenholtz P."/>
            <person name="Stott M.B."/>
        </authorList>
    </citation>
    <scope>NUCLEOTIDE SEQUENCE [LARGE SCALE GENOMIC DNA]</scope>
    <source>
        <strain evidence="7 8">NGM72.4</strain>
    </source>
</reference>
<gene>
    <name evidence="7" type="ORF">G4L39_08735</name>
</gene>
<dbReference type="InterPro" id="IPR036890">
    <property type="entry name" value="HATPase_C_sf"/>
</dbReference>
<evidence type="ECO:0000256" key="4">
    <source>
        <dbReference type="PROSITE-ProRule" id="PRU00169"/>
    </source>
</evidence>
<dbReference type="GO" id="GO:0000155">
    <property type="term" value="F:phosphorelay sensor kinase activity"/>
    <property type="evidence" value="ECO:0007669"/>
    <property type="project" value="TreeGrafter"/>
</dbReference>
<dbReference type="SUPFAM" id="SSF55874">
    <property type="entry name" value="ATPase domain of HSP90 chaperone/DNA topoisomerase II/histidine kinase"/>
    <property type="match status" value="1"/>
</dbReference>
<dbReference type="SUPFAM" id="SSF52172">
    <property type="entry name" value="CheY-like"/>
    <property type="match status" value="1"/>
</dbReference>
<dbReference type="Proteomes" id="UP000477311">
    <property type="component" value="Unassembled WGS sequence"/>
</dbReference>
<dbReference type="PROSITE" id="PS50110">
    <property type="entry name" value="RESPONSE_REGULATORY"/>
    <property type="match status" value="1"/>
</dbReference>